<proteinExistence type="predicted"/>
<keyword evidence="2 6" id="KW-0560">Oxidoreductase</keyword>
<dbReference type="InterPro" id="IPR036509">
    <property type="entry name" value="Met_Sox_Rdtase_MsrA_sf"/>
</dbReference>
<evidence type="ECO:0000313" key="7">
    <source>
        <dbReference type="Proteomes" id="UP001163156"/>
    </source>
</evidence>
<dbReference type="EMBL" id="CP110226">
    <property type="protein sequence ID" value="UZD23424.1"/>
    <property type="molecule type" value="Genomic_DNA"/>
</dbReference>
<dbReference type="PANTHER" id="PTHR43774">
    <property type="entry name" value="PEPTIDE METHIONINE SULFOXIDE REDUCTASE"/>
    <property type="match status" value="1"/>
</dbReference>
<evidence type="ECO:0000256" key="4">
    <source>
        <dbReference type="ARBA" id="ARBA00048782"/>
    </source>
</evidence>
<evidence type="ECO:0000313" key="6">
    <source>
        <dbReference type="EMBL" id="UZD23424.1"/>
    </source>
</evidence>
<accession>A0ABY6MMJ4</accession>
<dbReference type="Proteomes" id="UP001163156">
    <property type="component" value="Chromosome"/>
</dbReference>
<comment type="catalytic activity">
    <reaction evidence="3">
        <text>L-methionyl-[protein] + [thioredoxin]-disulfide + H2O = L-methionyl-(S)-S-oxide-[protein] + [thioredoxin]-dithiol</text>
        <dbReference type="Rhea" id="RHEA:14217"/>
        <dbReference type="Rhea" id="RHEA-COMP:10698"/>
        <dbReference type="Rhea" id="RHEA-COMP:10700"/>
        <dbReference type="Rhea" id="RHEA-COMP:12313"/>
        <dbReference type="Rhea" id="RHEA-COMP:12315"/>
        <dbReference type="ChEBI" id="CHEBI:15377"/>
        <dbReference type="ChEBI" id="CHEBI:16044"/>
        <dbReference type="ChEBI" id="CHEBI:29950"/>
        <dbReference type="ChEBI" id="CHEBI:44120"/>
        <dbReference type="ChEBI" id="CHEBI:50058"/>
        <dbReference type="EC" id="1.8.4.11"/>
    </reaction>
</comment>
<dbReference type="SUPFAM" id="SSF55068">
    <property type="entry name" value="Peptide methionine sulfoxide reductase"/>
    <property type="match status" value="1"/>
</dbReference>
<comment type="catalytic activity">
    <reaction evidence="4">
        <text>[thioredoxin]-disulfide + L-methionine + H2O = L-methionine (S)-S-oxide + [thioredoxin]-dithiol</text>
        <dbReference type="Rhea" id="RHEA:19993"/>
        <dbReference type="Rhea" id="RHEA-COMP:10698"/>
        <dbReference type="Rhea" id="RHEA-COMP:10700"/>
        <dbReference type="ChEBI" id="CHEBI:15377"/>
        <dbReference type="ChEBI" id="CHEBI:29950"/>
        <dbReference type="ChEBI" id="CHEBI:50058"/>
        <dbReference type="ChEBI" id="CHEBI:57844"/>
        <dbReference type="ChEBI" id="CHEBI:58772"/>
        <dbReference type="EC" id="1.8.4.11"/>
    </reaction>
</comment>
<name>A0ABY6MMJ4_9BACT</name>
<gene>
    <name evidence="6" type="ORF">OM944_02810</name>
</gene>
<dbReference type="InterPro" id="IPR002569">
    <property type="entry name" value="Met_Sox_Rdtase_MsrA_dom"/>
</dbReference>
<dbReference type="Pfam" id="PF01625">
    <property type="entry name" value="PMSR"/>
    <property type="match status" value="1"/>
</dbReference>
<organism evidence="6 7">
    <name type="scientific">Algoriphagus halophytocola</name>
    <dbReference type="NCBI Taxonomy" id="2991499"/>
    <lineage>
        <taxon>Bacteria</taxon>
        <taxon>Pseudomonadati</taxon>
        <taxon>Bacteroidota</taxon>
        <taxon>Cytophagia</taxon>
        <taxon>Cytophagales</taxon>
        <taxon>Cyclobacteriaceae</taxon>
        <taxon>Algoriphagus</taxon>
    </lineage>
</organism>
<feature type="domain" description="Peptide methionine sulphoxide reductase MsrA" evidence="5">
    <location>
        <begin position="8"/>
        <end position="141"/>
    </location>
</feature>
<evidence type="ECO:0000256" key="1">
    <source>
        <dbReference type="ARBA" id="ARBA00012502"/>
    </source>
</evidence>
<evidence type="ECO:0000256" key="2">
    <source>
        <dbReference type="ARBA" id="ARBA00023002"/>
    </source>
</evidence>
<dbReference type="GO" id="GO:0008113">
    <property type="term" value="F:peptide-methionine (S)-S-oxide reductase activity"/>
    <property type="evidence" value="ECO:0007669"/>
    <property type="project" value="UniProtKB-EC"/>
</dbReference>
<dbReference type="RefSeq" id="WP_264809966.1">
    <property type="nucleotide sequence ID" value="NZ_CP110226.1"/>
</dbReference>
<sequence length="165" mass="18772">MSEMIVGFGGGCHWCTEAVFQSLLGINQVQQGWIASSGEYQDFSEAVKVHFDPEIITLQTLIEIHLLTHSSQSDHSMRGKYRSAVYFAQHAEEEPVRKAFSEAKKALAVETITKILPLAIFKENEERFLNYYQTKPDAPFCEIYISPKLKLLGERFSKNIKSPNQ</sequence>
<dbReference type="Gene3D" id="3.30.1060.10">
    <property type="entry name" value="Peptide methionine sulphoxide reductase MsrA"/>
    <property type="match status" value="1"/>
</dbReference>
<dbReference type="PANTHER" id="PTHR43774:SF1">
    <property type="entry name" value="PEPTIDE METHIONINE SULFOXIDE REDUCTASE MSRA 2"/>
    <property type="match status" value="1"/>
</dbReference>
<dbReference type="EC" id="1.8.4.11" evidence="1"/>
<protein>
    <recommendedName>
        <fullName evidence="1">peptide-methionine (S)-S-oxide reductase</fullName>
        <ecNumber evidence="1">1.8.4.11</ecNumber>
    </recommendedName>
</protein>
<evidence type="ECO:0000259" key="5">
    <source>
        <dbReference type="Pfam" id="PF01625"/>
    </source>
</evidence>
<keyword evidence="7" id="KW-1185">Reference proteome</keyword>
<evidence type="ECO:0000256" key="3">
    <source>
        <dbReference type="ARBA" id="ARBA00047806"/>
    </source>
</evidence>
<reference evidence="6" key="1">
    <citation type="submission" date="2022-10" db="EMBL/GenBank/DDBJ databases">
        <title>Algoriphagus sp. a novel bacteria isolate from halophytes salicornia europaea.</title>
        <authorList>
            <person name="Peng Y."/>
            <person name="Jiang L."/>
            <person name="Lee J."/>
        </authorList>
    </citation>
    <scope>NUCLEOTIDE SEQUENCE</scope>
    <source>
        <strain evidence="6">TR-M5</strain>
    </source>
</reference>